<keyword evidence="2 3" id="KW-0833">Ubl conjugation pathway</keyword>
<evidence type="ECO:0000256" key="1">
    <source>
        <dbReference type="ARBA" id="ARBA00022679"/>
    </source>
</evidence>
<sequence>MFGMENQPQLNSAETQERARQLLALISSVIPPQEQRQGSQYETGNSSRPTGSQIAHSSVQYEMARSFPGLFRNGRKRPSTSVSSRFASLSNKKWKPFDLSIFLLSSNDELTPLPSDELAFMQAGLGKRTVSLDRDLTHVELSRLLQATYPKMVELQDRWLLYKAGGGNGRRKMSAIPLEAEGYTGAMLRKVSGGGKSTLYIVPLQDELDLSPLPANAPEFALMPKASCKHCFAEMPLQMLALHDCKCASHTSPDLEIISDDDDDDVQFPEVLQTPVPVQMTEEDHCPQQKGDVQCPICGISFPVLLIEEHASHCGQRTEDTTSPERELHPETDDISCEEDVIMWLKSKVDTSKTFELCVSRDNMFERGLKLWKRNKKATPINPLRIKFLGEAGIDTGALRKEFLTTMVSGIEQRLFEGVKSKMPKYSVNDFDEELFRIAGEIFATSIAQGGPAPRFLQRWCYNFLVSGKLSLDQVRDPSLSPLITTVAEASDMTDYIADIMDCGYTGKIDMEHKENILRAIGLHVMTKRMPMLQQLREGLDLYGFSQVMQAKTEECRSLFVAGDDESVDSYYITSHLAPVMSERGCNKHHKETQILEHFQDFLHELEVAEPDATSEDITTVPSVMQWITGQAHRHLLLSDRQNFKITVKFDHDCHKMPNHTICYPTVSACTDTITFPVAHMSDYESFKNVMTTAIKYGAGFDRA</sequence>
<protein>
    <submittedName>
        <fullName evidence="7">Uncharacterized protein LOC113098346 isoform X1</fullName>
    </submittedName>
</protein>
<keyword evidence="6" id="KW-1185">Reference proteome</keyword>
<dbReference type="InterPro" id="IPR035983">
    <property type="entry name" value="Hect_E3_ubiquitin_ligase"/>
</dbReference>
<evidence type="ECO:0000313" key="6">
    <source>
        <dbReference type="Proteomes" id="UP000515129"/>
    </source>
</evidence>
<proteinExistence type="predicted"/>
<evidence type="ECO:0000256" key="2">
    <source>
        <dbReference type="ARBA" id="ARBA00022786"/>
    </source>
</evidence>
<dbReference type="GO" id="GO:0004842">
    <property type="term" value="F:ubiquitin-protein transferase activity"/>
    <property type="evidence" value="ECO:0007669"/>
    <property type="project" value="InterPro"/>
</dbReference>
<dbReference type="PROSITE" id="PS50237">
    <property type="entry name" value="HECT"/>
    <property type="match status" value="1"/>
</dbReference>
<feature type="domain" description="HECT" evidence="5">
    <location>
        <begin position="376"/>
        <end position="408"/>
    </location>
</feature>
<dbReference type="Gene3D" id="3.90.1750.10">
    <property type="entry name" value="Hect, E3 ligase catalytic domains"/>
    <property type="match status" value="1"/>
</dbReference>
<dbReference type="RefSeq" id="XP_026119156.1">
    <property type="nucleotide sequence ID" value="XM_026263371.1"/>
</dbReference>
<dbReference type="KEGG" id="caua:113098346"/>
<organism evidence="6 7">
    <name type="scientific">Carassius auratus</name>
    <name type="common">Goldfish</name>
    <dbReference type="NCBI Taxonomy" id="7957"/>
    <lineage>
        <taxon>Eukaryota</taxon>
        <taxon>Metazoa</taxon>
        <taxon>Chordata</taxon>
        <taxon>Craniata</taxon>
        <taxon>Vertebrata</taxon>
        <taxon>Euteleostomi</taxon>
        <taxon>Actinopterygii</taxon>
        <taxon>Neopterygii</taxon>
        <taxon>Teleostei</taxon>
        <taxon>Ostariophysi</taxon>
        <taxon>Cypriniformes</taxon>
        <taxon>Cyprinidae</taxon>
        <taxon>Cyprininae</taxon>
        <taxon>Carassius</taxon>
    </lineage>
</organism>
<keyword evidence="1" id="KW-0808">Transferase</keyword>
<gene>
    <name evidence="7" type="primary">LOC113098346</name>
</gene>
<name>A0A6P6PCX5_CARAU</name>
<dbReference type="AlphaFoldDB" id="A0A6P6PCX5"/>
<reference evidence="7" key="1">
    <citation type="submission" date="2025-08" db="UniProtKB">
        <authorList>
            <consortium name="RefSeq"/>
        </authorList>
    </citation>
    <scope>IDENTIFICATION</scope>
    <source>
        <strain evidence="7">Wakin</strain>
        <tissue evidence="7">Muscle</tissue>
    </source>
</reference>
<dbReference type="GeneID" id="113098346"/>
<evidence type="ECO:0000313" key="7">
    <source>
        <dbReference type="RefSeq" id="XP_026119156.1"/>
    </source>
</evidence>
<accession>A0A6P6PCX5</accession>
<feature type="compositionally biased region" description="Polar residues" evidence="4">
    <location>
        <begin position="34"/>
        <end position="57"/>
    </location>
</feature>
<evidence type="ECO:0000259" key="5">
    <source>
        <dbReference type="PROSITE" id="PS50237"/>
    </source>
</evidence>
<dbReference type="OrthoDB" id="8911154at2759"/>
<dbReference type="SUPFAM" id="SSF56204">
    <property type="entry name" value="Hect, E3 ligase catalytic domain"/>
    <property type="match status" value="1"/>
</dbReference>
<dbReference type="InterPro" id="IPR000569">
    <property type="entry name" value="HECT_dom"/>
</dbReference>
<evidence type="ECO:0000256" key="4">
    <source>
        <dbReference type="SAM" id="MobiDB-lite"/>
    </source>
</evidence>
<evidence type="ECO:0000256" key="3">
    <source>
        <dbReference type="PROSITE-ProRule" id="PRU00104"/>
    </source>
</evidence>
<dbReference type="Proteomes" id="UP000515129">
    <property type="component" value="Unplaced"/>
</dbReference>
<comment type="caution">
    <text evidence="3">Lacks conserved residue(s) required for the propagation of feature annotation.</text>
</comment>
<feature type="region of interest" description="Disordered" evidence="4">
    <location>
        <begin position="33"/>
        <end position="57"/>
    </location>
</feature>